<feature type="domain" description="F5/8 type C" evidence="2">
    <location>
        <begin position="22"/>
        <end position="162"/>
    </location>
</feature>
<keyword evidence="1" id="KW-0732">Signal</keyword>
<dbReference type="Pfam" id="PF00041">
    <property type="entry name" value="fn3"/>
    <property type="match status" value="1"/>
</dbReference>
<protein>
    <submittedName>
        <fullName evidence="4">Discoidin domain-containing protein</fullName>
    </submittedName>
</protein>
<dbReference type="Gene3D" id="2.60.40.10">
    <property type="entry name" value="Immunoglobulins"/>
    <property type="match status" value="1"/>
</dbReference>
<reference evidence="4 5" key="1">
    <citation type="submission" date="2022-08" db="EMBL/GenBank/DDBJ databases">
        <title>Paenibacillus endoradicis sp. nov., Paenibacillus radicibacter sp. nov and Paenibacillus pararadicis sp. nov., three cold-adapted plant growth-promoting bacteria isolated from root of Larix gmelinii in Great Khingan.</title>
        <authorList>
            <person name="Xue H."/>
        </authorList>
    </citation>
    <scope>NUCLEOTIDE SEQUENCE [LARGE SCALE GENOMIC DNA]</scope>
    <source>
        <strain evidence="4 5">N5-1-1-5</strain>
    </source>
</reference>
<dbReference type="InterPro" id="IPR036116">
    <property type="entry name" value="FN3_sf"/>
</dbReference>
<dbReference type="Proteomes" id="UP001300012">
    <property type="component" value="Unassembled WGS sequence"/>
</dbReference>
<dbReference type="PROSITE" id="PS50022">
    <property type="entry name" value="FA58C_3"/>
    <property type="match status" value="1"/>
</dbReference>
<evidence type="ECO:0000313" key="4">
    <source>
        <dbReference type="EMBL" id="MCR8630231.1"/>
    </source>
</evidence>
<dbReference type="Gene3D" id="2.60.120.260">
    <property type="entry name" value="Galactose-binding domain-like"/>
    <property type="match status" value="1"/>
</dbReference>
<dbReference type="RefSeq" id="WP_258211850.1">
    <property type="nucleotide sequence ID" value="NZ_JANQBD010000002.1"/>
</dbReference>
<dbReference type="Pfam" id="PF12733">
    <property type="entry name" value="Cadherin-like"/>
    <property type="match status" value="1"/>
</dbReference>
<organism evidence="4 5">
    <name type="scientific">Paenibacillus radicis</name>
    <name type="common">ex Xue et al. 2023</name>
    <dbReference type="NCBI Taxonomy" id="2972489"/>
    <lineage>
        <taxon>Bacteria</taxon>
        <taxon>Bacillati</taxon>
        <taxon>Bacillota</taxon>
        <taxon>Bacilli</taxon>
        <taxon>Bacillales</taxon>
        <taxon>Paenibacillaceae</taxon>
        <taxon>Paenibacillus</taxon>
    </lineage>
</organism>
<evidence type="ECO:0000259" key="3">
    <source>
        <dbReference type="PROSITE" id="PS50853"/>
    </source>
</evidence>
<dbReference type="InterPro" id="IPR013783">
    <property type="entry name" value="Ig-like_fold"/>
</dbReference>
<accession>A0ABT1YAK9</accession>
<gene>
    <name evidence="4" type="ORF">NV381_03345</name>
</gene>
<sequence>MMRYCISILMVFLLLIQFIPATTASATPLTNLALNKTATTGTGSFCSGNETAAKAVDGNSSTKWCRNSGADWLQVDLGATYNVSEFILMNAGNEMASYITKAYTIQTSTDGSIWTTVVNVTNNTTNIITNDITPVMARYVRLNVTSPTQSGGGVIRIYEFGVNGDPTALVNAAVPIIESQPKGATVNEGDSSPTLSAAASVSDGGTLSYQWYSNTTNSNSGGTAIGGAMSASYVAPTNAAGTKYYYVVVTNTNNGVDGVRAVTATSNVVAVSVNALVNAAVPIIESQPKGATVNEGDSSPTLSAAASVSDGGTLGYQWYSNTTNSNSGGTAIGGATSASYAAPTNAAGTKYYYVVVTNTNNGINGAKTATTRSNVASVNVNVAAPLAPTNLTAAASDGQLTLQWNGVSKAVNYDIFEGTASGSYGSIPVATVTGLTYNFNVTGLTNGITYYFVIKARNAGGYSGYSNEVSATPLSMNANLNGLILSSGTLNVPFDANMISYSTSVANSVSSLTVTATVYDPTATMKVNGTPVTSGTAVAISLNEGSNIITVVVTAQNGMTTQTYKVTVTRESDLFVTSAQTDVSGHTIQLTFNRPLAPQSIAPDAFLIHAGSKPIGVTQVVQSSSLSNTVYLTTNENLFKWDRLTVDIQGGVIQSVYGSQLAQLAFLKVQNESAVFSPDFSDPDNIRIDNIVTFLNKRNFDVDVNGDGVFDSADIKMLLLQIQSVTH</sequence>
<dbReference type="Gene3D" id="2.60.40.2700">
    <property type="match status" value="2"/>
</dbReference>
<feature type="signal peptide" evidence="1">
    <location>
        <begin position="1"/>
        <end position="26"/>
    </location>
</feature>
<comment type="caution">
    <text evidence="4">The sequence shown here is derived from an EMBL/GenBank/DDBJ whole genome shotgun (WGS) entry which is preliminary data.</text>
</comment>
<dbReference type="PROSITE" id="PS50853">
    <property type="entry name" value="FN3"/>
    <property type="match status" value="1"/>
</dbReference>
<name>A0ABT1YAK9_9BACL</name>
<keyword evidence="5" id="KW-1185">Reference proteome</keyword>
<dbReference type="CDD" id="cd00063">
    <property type="entry name" value="FN3"/>
    <property type="match status" value="1"/>
</dbReference>
<dbReference type="InterPro" id="IPR000421">
    <property type="entry name" value="FA58C"/>
</dbReference>
<evidence type="ECO:0000259" key="2">
    <source>
        <dbReference type="PROSITE" id="PS50022"/>
    </source>
</evidence>
<evidence type="ECO:0000256" key="1">
    <source>
        <dbReference type="SAM" id="SignalP"/>
    </source>
</evidence>
<feature type="chain" id="PRO_5046310521" evidence="1">
    <location>
        <begin position="27"/>
        <end position="727"/>
    </location>
</feature>
<dbReference type="SUPFAM" id="SSF49265">
    <property type="entry name" value="Fibronectin type III"/>
    <property type="match status" value="1"/>
</dbReference>
<dbReference type="SUPFAM" id="SSF49785">
    <property type="entry name" value="Galactose-binding domain-like"/>
    <property type="match status" value="1"/>
</dbReference>
<dbReference type="Pfam" id="PF00754">
    <property type="entry name" value="F5_F8_type_C"/>
    <property type="match status" value="1"/>
</dbReference>
<dbReference type="InterPro" id="IPR025883">
    <property type="entry name" value="Cadherin-like_domain"/>
</dbReference>
<dbReference type="InterPro" id="IPR003961">
    <property type="entry name" value="FN3_dom"/>
</dbReference>
<dbReference type="EMBL" id="JANQBD010000002">
    <property type="protein sequence ID" value="MCR8630231.1"/>
    <property type="molecule type" value="Genomic_DNA"/>
</dbReference>
<dbReference type="SMART" id="SM00231">
    <property type="entry name" value="FA58C"/>
    <property type="match status" value="1"/>
</dbReference>
<proteinExistence type="predicted"/>
<feature type="domain" description="Fibronectin type-III" evidence="3">
    <location>
        <begin position="384"/>
        <end position="478"/>
    </location>
</feature>
<dbReference type="InterPro" id="IPR008979">
    <property type="entry name" value="Galactose-bd-like_sf"/>
</dbReference>
<dbReference type="SMART" id="SM00060">
    <property type="entry name" value="FN3"/>
    <property type="match status" value="1"/>
</dbReference>
<evidence type="ECO:0000313" key="5">
    <source>
        <dbReference type="Proteomes" id="UP001300012"/>
    </source>
</evidence>